<keyword evidence="4" id="KW-1185">Reference proteome</keyword>
<reference evidence="4" key="1">
    <citation type="journal article" date="2010" name="Science">
        <title>Signatures of adaptation to obligate biotrophy in the Hyaloperonospora arabidopsidis genome.</title>
        <authorList>
            <person name="Baxter L."/>
            <person name="Tripathy S."/>
            <person name="Ishaque N."/>
            <person name="Boot N."/>
            <person name="Cabral A."/>
            <person name="Kemen E."/>
            <person name="Thines M."/>
            <person name="Ah-Fong A."/>
            <person name="Anderson R."/>
            <person name="Badejoko W."/>
            <person name="Bittner-Eddy P."/>
            <person name="Boore J.L."/>
            <person name="Chibucos M.C."/>
            <person name="Coates M."/>
            <person name="Dehal P."/>
            <person name="Delehaunty K."/>
            <person name="Dong S."/>
            <person name="Downton P."/>
            <person name="Dumas B."/>
            <person name="Fabro G."/>
            <person name="Fronick C."/>
            <person name="Fuerstenberg S.I."/>
            <person name="Fulton L."/>
            <person name="Gaulin E."/>
            <person name="Govers F."/>
            <person name="Hughes L."/>
            <person name="Humphray S."/>
            <person name="Jiang R.H."/>
            <person name="Judelson H."/>
            <person name="Kamoun S."/>
            <person name="Kyung K."/>
            <person name="Meijer H."/>
            <person name="Minx P."/>
            <person name="Morris P."/>
            <person name="Nelson J."/>
            <person name="Phuntumart V."/>
            <person name="Qutob D."/>
            <person name="Rehmany A."/>
            <person name="Rougon-Cardoso A."/>
            <person name="Ryden P."/>
            <person name="Torto-Alalibo T."/>
            <person name="Studholme D."/>
            <person name="Wang Y."/>
            <person name="Win J."/>
            <person name="Wood J."/>
            <person name="Clifton S.W."/>
            <person name="Rogers J."/>
            <person name="Van den Ackerveken G."/>
            <person name="Jones J.D."/>
            <person name="McDowell J.M."/>
            <person name="Beynon J."/>
            <person name="Tyler B.M."/>
        </authorList>
    </citation>
    <scope>NUCLEOTIDE SEQUENCE [LARGE SCALE GENOMIC DNA]</scope>
    <source>
        <strain evidence="4">Emoy2</strain>
    </source>
</reference>
<evidence type="ECO:0000313" key="4">
    <source>
        <dbReference type="Proteomes" id="UP000011713"/>
    </source>
</evidence>
<dbReference type="VEuPathDB" id="FungiDB:HpaG807136"/>
<dbReference type="AlphaFoldDB" id="M4BL51"/>
<evidence type="ECO:0000256" key="1">
    <source>
        <dbReference type="SAM" id="MobiDB-lite"/>
    </source>
</evidence>
<protein>
    <recommendedName>
        <fullName evidence="5">RxLR effector candidate protein</fullName>
    </recommendedName>
</protein>
<feature type="region of interest" description="Disordered" evidence="1">
    <location>
        <begin position="22"/>
        <end position="41"/>
    </location>
</feature>
<name>M4BL51_HYAAE</name>
<dbReference type="HOGENOM" id="CLU_2781340_0_0_1"/>
<dbReference type="EnsemblProtists" id="HpaT807136">
    <property type="protein sequence ID" value="HpaP807136"/>
    <property type="gene ID" value="HpaG807136"/>
</dbReference>
<dbReference type="InParanoid" id="M4BL51"/>
<keyword evidence="2" id="KW-0732">Signal</keyword>
<accession>M4BL51</accession>
<feature type="compositionally biased region" description="Basic and acidic residues" evidence="1">
    <location>
        <begin position="24"/>
        <end position="41"/>
    </location>
</feature>
<reference evidence="3" key="2">
    <citation type="submission" date="2015-06" db="UniProtKB">
        <authorList>
            <consortium name="EnsemblProtists"/>
        </authorList>
    </citation>
    <scope>IDENTIFICATION</scope>
    <source>
        <strain evidence="3">Emoy2</strain>
    </source>
</reference>
<dbReference type="EMBL" id="JH598368">
    <property type="status" value="NOT_ANNOTATED_CDS"/>
    <property type="molecule type" value="Genomic_DNA"/>
</dbReference>
<evidence type="ECO:0000313" key="3">
    <source>
        <dbReference type="EnsemblProtists" id="HpaP807136"/>
    </source>
</evidence>
<evidence type="ECO:0000256" key="2">
    <source>
        <dbReference type="SAM" id="SignalP"/>
    </source>
</evidence>
<sequence>MVQRLLLELLLGLLLVVTFPEESDGYKGTDGGERRQDRELEERSLLHVSTGTYGSDCWNALRHDVAGRS</sequence>
<feature type="chain" id="PRO_5004049170" description="RxLR effector candidate protein" evidence="2">
    <location>
        <begin position="26"/>
        <end position="69"/>
    </location>
</feature>
<dbReference type="Proteomes" id="UP000011713">
    <property type="component" value="Unassembled WGS sequence"/>
</dbReference>
<proteinExistence type="predicted"/>
<organism evidence="3 4">
    <name type="scientific">Hyaloperonospora arabidopsidis (strain Emoy2)</name>
    <name type="common">Downy mildew agent</name>
    <name type="synonym">Peronospora arabidopsidis</name>
    <dbReference type="NCBI Taxonomy" id="559515"/>
    <lineage>
        <taxon>Eukaryota</taxon>
        <taxon>Sar</taxon>
        <taxon>Stramenopiles</taxon>
        <taxon>Oomycota</taxon>
        <taxon>Peronosporomycetes</taxon>
        <taxon>Peronosporales</taxon>
        <taxon>Peronosporaceae</taxon>
        <taxon>Hyaloperonospora</taxon>
    </lineage>
</organism>
<feature type="signal peptide" evidence="2">
    <location>
        <begin position="1"/>
        <end position="25"/>
    </location>
</feature>
<evidence type="ECO:0008006" key="5">
    <source>
        <dbReference type="Google" id="ProtNLM"/>
    </source>
</evidence>